<dbReference type="InterPro" id="IPR047867">
    <property type="entry name" value="Ribosomal_uL22_bac/org-type"/>
</dbReference>
<evidence type="ECO:0000256" key="2">
    <source>
        <dbReference type="ARBA" id="ARBA00022980"/>
    </source>
</evidence>
<reference evidence="7 8" key="2">
    <citation type="journal article" date="2007" name="Genome Biol.">
        <title>Assembly of the Candida albicans genome into sixteen supercontigs aligned on the eight chromosomes.</title>
        <authorList>
            <person name="van het Hoog M."/>
            <person name="Rast T.J."/>
            <person name="Martchenko M."/>
            <person name="Grindle S."/>
            <person name="Dignard D."/>
            <person name="Hogues H."/>
            <person name="Cuomo C."/>
            <person name="Berriman M."/>
            <person name="Scherer S."/>
            <person name="Magee B.B."/>
            <person name="Whiteway M."/>
            <person name="Chibana H."/>
            <person name="Nantel A."/>
            <person name="Magee P.T."/>
        </authorList>
    </citation>
    <scope>GENOME REANNOTATION</scope>
    <source>
        <strain evidence="8">SC5314 / ATCC MYA-2876</strain>
    </source>
</reference>
<dbReference type="CDD" id="cd00336">
    <property type="entry name" value="Ribosomal_L22"/>
    <property type="match status" value="1"/>
</dbReference>
<accession>A0A1D8PLT6</accession>
<dbReference type="SUPFAM" id="SSF54843">
    <property type="entry name" value="Ribosomal protein L22"/>
    <property type="match status" value="1"/>
</dbReference>
<keyword evidence="8" id="KW-1185">Reference proteome</keyword>
<dbReference type="InParanoid" id="A0A1D8PLT6"/>
<proteinExistence type="inferred from homology"/>
<dbReference type="PANTHER" id="PTHR13501:SF8">
    <property type="entry name" value="LARGE RIBOSOMAL SUBUNIT PROTEIN UL22M"/>
    <property type="match status" value="1"/>
</dbReference>
<dbReference type="PANTHER" id="PTHR13501">
    <property type="entry name" value="CHLOROPLAST 50S RIBOSOMAL PROTEIN L22-RELATED"/>
    <property type="match status" value="1"/>
</dbReference>
<dbReference type="Gene3D" id="3.90.470.10">
    <property type="entry name" value="Ribosomal protein L22/L17"/>
    <property type="match status" value="1"/>
</dbReference>
<evidence type="ECO:0000256" key="4">
    <source>
        <dbReference type="RuleBase" id="RU004005"/>
    </source>
</evidence>
<comment type="similarity">
    <text evidence="1 4">Belongs to the universal ribosomal protein uL22 family.</text>
</comment>
<sequence>MNKFSIITRPLFRSSRHIGVFVPIQRFFSTTSPRLSNLLGEVTKIDSEPPITTTSKSTTTSSSEDNKDISKITPENDEELIEYHAKNAESKQFKIEKYIHPLKLQLYNENISQFGFFKNGQIMNHNGKKLRFTLTPQEIDILEPSIYLTSYRIKSSMKKATIVNRMVRKFNVKLAINQLHFNHKKISTELEQLLKRGLEQAKQLELNEDELYIDRIWVGSDGKWRKRLDPKGRGRMGIIAHRYVHLKCILKTNQTKLRLDWEKQQKELKSKPRMFLNDEPLNLKVRPWYRW</sequence>
<dbReference type="STRING" id="237561.A0A1D8PLT6"/>
<protein>
    <submittedName>
        <fullName evidence="7">Mitochondrial 54S ribosomal protein YmL22</fullName>
    </submittedName>
</protein>
<evidence type="ECO:0000313" key="6">
    <source>
        <dbReference type="CGD" id="CAL0000174039"/>
    </source>
</evidence>
<evidence type="ECO:0000256" key="3">
    <source>
        <dbReference type="ARBA" id="ARBA00023274"/>
    </source>
</evidence>
<dbReference type="GO" id="GO:0006412">
    <property type="term" value="P:translation"/>
    <property type="evidence" value="ECO:0000318"/>
    <property type="project" value="GO_Central"/>
</dbReference>
<keyword evidence="3 4" id="KW-0687">Ribonucleoprotein</keyword>
<feature type="compositionally biased region" description="Low complexity" evidence="5">
    <location>
        <begin position="52"/>
        <end position="63"/>
    </location>
</feature>
<dbReference type="CGD" id="CAL0000174039">
    <property type="gene designation" value="orf19.10875"/>
</dbReference>
<feature type="region of interest" description="Disordered" evidence="5">
    <location>
        <begin position="46"/>
        <end position="73"/>
    </location>
</feature>
<dbReference type="SMR" id="A0A1D8PLT6"/>
<dbReference type="OrthoDB" id="416470at2759"/>
<dbReference type="FunCoup" id="A0A1D8PLT6">
    <property type="interactions" value="310"/>
</dbReference>
<dbReference type="GeneID" id="3646807"/>
<evidence type="ECO:0000313" key="8">
    <source>
        <dbReference type="Proteomes" id="UP000000559"/>
    </source>
</evidence>
<dbReference type="VEuPathDB" id="FungiDB:C4_03410W_A"/>
<dbReference type="InterPro" id="IPR001063">
    <property type="entry name" value="Ribosomal_uL22"/>
</dbReference>
<dbReference type="GO" id="GO:0005762">
    <property type="term" value="C:mitochondrial large ribosomal subunit"/>
    <property type="evidence" value="ECO:0000318"/>
    <property type="project" value="GO_Central"/>
</dbReference>
<dbReference type="Pfam" id="PF00237">
    <property type="entry name" value="Ribosomal_L22"/>
    <property type="match status" value="1"/>
</dbReference>
<dbReference type="eggNOG" id="KOG1711">
    <property type="taxonomic scope" value="Eukaryota"/>
</dbReference>
<dbReference type="InterPro" id="IPR036394">
    <property type="entry name" value="Ribosomal_uL22_sf"/>
</dbReference>
<dbReference type="KEGG" id="cal:CAALFM_C403410WA"/>
<evidence type="ECO:0000313" key="7">
    <source>
        <dbReference type="EMBL" id="AOW29100.1"/>
    </source>
</evidence>
<reference evidence="7 8" key="1">
    <citation type="journal article" date="2004" name="Proc. Natl. Acad. Sci. U.S.A.">
        <title>The diploid genome sequence of Candida albicans.</title>
        <authorList>
            <person name="Jones T."/>
            <person name="Federspiel N.A."/>
            <person name="Chibana H."/>
            <person name="Dungan J."/>
            <person name="Kalman S."/>
            <person name="Magee B.B."/>
            <person name="Newport G."/>
            <person name="Thorstenson Y.R."/>
            <person name="Agabian N."/>
            <person name="Magee P.T."/>
            <person name="Davis R.W."/>
            <person name="Scherer S."/>
        </authorList>
    </citation>
    <scope>NUCLEOTIDE SEQUENCE [LARGE SCALE GENOMIC DNA]</scope>
    <source>
        <strain evidence="8">SC5314 / ATCC MYA-2876</strain>
    </source>
</reference>
<reference evidence="7 8" key="3">
    <citation type="journal article" date="2013" name="Genome Biol.">
        <title>Assembly of a phased diploid Candida albicans genome facilitates allele-specific measurements and provides a simple model for repeat and indel structure.</title>
        <authorList>
            <person name="Muzzey D."/>
            <person name="Schwartz K."/>
            <person name="Weissman J.S."/>
            <person name="Sherlock G."/>
        </authorList>
    </citation>
    <scope>NUCLEOTIDE SEQUENCE [LARGE SCALE GENOMIC DNA]</scope>
    <source>
        <strain evidence="8">SC5314 / ATCC MYA-2876</strain>
    </source>
</reference>
<dbReference type="FunFam" id="3.90.470.10:FF:000022">
    <property type="entry name" value="Mitochondrial ribosomal protein"/>
    <property type="match status" value="1"/>
</dbReference>
<organism evidence="7 8">
    <name type="scientific">Candida albicans (strain SC5314 / ATCC MYA-2876)</name>
    <name type="common">Yeast</name>
    <dbReference type="NCBI Taxonomy" id="237561"/>
    <lineage>
        <taxon>Eukaryota</taxon>
        <taxon>Fungi</taxon>
        <taxon>Dikarya</taxon>
        <taxon>Ascomycota</taxon>
        <taxon>Saccharomycotina</taxon>
        <taxon>Pichiomycetes</taxon>
        <taxon>Debaryomycetaceae</taxon>
        <taxon>Candida/Lodderomyces clade</taxon>
        <taxon>Candida</taxon>
    </lineage>
</organism>
<dbReference type="RefSeq" id="XP_711587.2">
    <property type="nucleotide sequence ID" value="XM_706495.2"/>
</dbReference>
<dbReference type="EMBL" id="CP017626">
    <property type="protein sequence ID" value="AOW29100.1"/>
    <property type="molecule type" value="Genomic_DNA"/>
</dbReference>
<evidence type="ECO:0000256" key="5">
    <source>
        <dbReference type="SAM" id="MobiDB-lite"/>
    </source>
</evidence>
<name>A0A1D8PLT6_CANAL</name>
<gene>
    <name evidence="7" type="ordered locus">CAALFM_C403410WA</name>
    <name evidence="6" type="ordered locus">orf19.10875</name>
</gene>
<evidence type="ECO:0000256" key="1">
    <source>
        <dbReference type="ARBA" id="ARBA00009451"/>
    </source>
</evidence>
<dbReference type="Proteomes" id="UP000000559">
    <property type="component" value="Chromosome 4"/>
</dbReference>
<keyword evidence="2 4" id="KW-0689">Ribosomal protein</keyword>
<dbReference type="AlphaFoldDB" id="A0A1D8PLT6"/>
<dbReference type="GO" id="GO:0003735">
    <property type="term" value="F:structural constituent of ribosome"/>
    <property type="evidence" value="ECO:0000318"/>
    <property type="project" value="GO_Central"/>
</dbReference>